<reference evidence="2" key="1">
    <citation type="journal article" date="2014" name="Front. Microbiol.">
        <title>High frequency of phylogenetically diverse reductive dehalogenase-homologous genes in deep subseafloor sedimentary metagenomes.</title>
        <authorList>
            <person name="Kawai M."/>
            <person name="Futagami T."/>
            <person name="Toyoda A."/>
            <person name="Takaki Y."/>
            <person name="Nishi S."/>
            <person name="Hori S."/>
            <person name="Arai W."/>
            <person name="Tsubouchi T."/>
            <person name="Morono Y."/>
            <person name="Uchiyama I."/>
            <person name="Ito T."/>
            <person name="Fujiyama A."/>
            <person name="Inagaki F."/>
            <person name="Takami H."/>
        </authorList>
    </citation>
    <scope>NUCLEOTIDE SEQUENCE</scope>
    <source>
        <strain evidence="2">Expedition CK06-06</strain>
    </source>
</reference>
<sequence>MAESVKSLKDDILDLKQKDIDTKLKEGGIPSKGETIAVDSVIEKFVEGKNTGKTGGPFEGKETENKSEGDQE</sequence>
<evidence type="ECO:0000256" key="1">
    <source>
        <dbReference type="SAM" id="MobiDB-lite"/>
    </source>
</evidence>
<evidence type="ECO:0000313" key="2">
    <source>
        <dbReference type="EMBL" id="GAI19239.1"/>
    </source>
</evidence>
<feature type="compositionally biased region" description="Basic and acidic residues" evidence="1">
    <location>
        <begin position="59"/>
        <end position="72"/>
    </location>
</feature>
<feature type="region of interest" description="Disordered" evidence="1">
    <location>
        <begin position="47"/>
        <end position="72"/>
    </location>
</feature>
<organism evidence="2">
    <name type="scientific">marine sediment metagenome</name>
    <dbReference type="NCBI Taxonomy" id="412755"/>
    <lineage>
        <taxon>unclassified sequences</taxon>
        <taxon>metagenomes</taxon>
        <taxon>ecological metagenomes</taxon>
    </lineage>
</organism>
<comment type="caution">
    <text evidence="2">The sequence shown here is derived from an EMBL/GenBank/DDBJ whole genome shotgun (WGS) entry which is preliminary data.</text>
</comment>
<dbReference type="EMBL" id="BARV01022316">
    <property type="protein sequence ID" value="GAI19239.1"/>
    <property type="molecule type" value="Genomic_DNA"/>
</dbReference>
<gene>
    <name evidence="2" type="ORF">S06H3_36809</name>
</gene>
<protein>
    <submittedName>
        <fullName evidence="2">Uncharacterized protein</fullName>
    </submittedName>
</protein>
<name>X1NKM3_9ZZZZ</name>
<proteinExistence type="predicted"/>
<dbReference type="AlphaFoldDB" id="X1NKM3"/>
<accession>X1NKM3</accession>